<organism evidence="1 2">
    <name type="scientific">Glossina pallidipes</name>
    <name type="common">Tsetse fly</name>
    <dbReference type="NCBI Taxonomy" id="7398"/>
    <lineage>
        <taxon>Eukaryota</taxon>
        <taxon>Metazoa</taxon>
        <taxon>Ecdysozoa</taxon>
        <taxon>Arthropoda</taxon>
        <taxon>Hexapoda</taxon>
        <taxon>Insecta</taxon>
        <taxon>Pterygota</taxon>
        <taxon>Neoptera</taxon>
        <taxon>Endopterygota</taxon>
        <taxon>Diptera</taxon>
        <taxon>Brachycera</taxon>
        <taxon>Muscomorpha</taxon>
        <taxon>Hippoboscoidea</taxon>
        <taxon>Glossinidae</taxon>
        <taxon>Glossina</taxon>
    </lineage>
</organism>
<protein>
    <submittedName>
        <fullName evidence="1">Uncharacterized protein</fullName>
    </submittedName>
</protein>
<evidence type="ECO:0000313" key="1">
    <source>
        <dbReference type="EnsemblMetazoa" id="GPAI039353-PA"/>
    </source>
</evidence>
<dbReference type="AlphaFoldDB" id="A0A1B0AAI1"/>
<dbReference type="VEuPathDB" id="VectorBase:GPAI039353"/>
<reference evidence="1" key="2">
    <citation type="submission" date="2020-05" db="UniProtKB">
        <authorList>
            <consortium name="EnsemblMetazoa"/>
        </authorList>
    </citation>
    <scope>IDENTIFICATION</scope>
    <source>
        <strain evidence="1">IAEA</strain>
    </source>
</reference>
<dbReference type="Proteomes" id="UP000092445">
    <property type="component" value="Unassembled WGS sequence"/>
</dbReference>
<evidence type="ECO:0000313" key="2">
    <source>
        <dbReference type="Proteomes" id="UP000092445"/>
    </source>
</evidence>
<proteinExistence type="predicted"/>
<keyword evidence="2" id="KW-1185">Reference proteome</keyword>
<dbReference type="EnsemblMetazoa" id="GPAI039353-RA">
    <property type="protein sequence ID" value="GPAI039353-PA"/>
    <property type="gene ID" value="GPAI039353"/>
</dbReference>
<sequence>MENEENKRQRARAYEAYLLDSNTYPHASPQLQLLGVTTPINFELPGPIRNIILAKTIKLTEYGPEMHDNAILHTIRKIEKPFYFTAGKGGGLLLANFRCSKVLSLAICLTVSNSLMNAAKTSFVPLQLAPFKSSKLSLRSKSAKMII</sequence>
<name>A0A1B0AAI1_GLOPL</name>
<accession>A0A1B0AAI1</accession>
<reference evidence="2" key="1">
    <citation type="submission" date="2014-03" db="EMBL/GenBank/DDBJ databases">
        <authorList>
            <person name="Aksoy S."/>
            <person name="Warren W."/>
            <person name="Wilson R.K."/>
        </authorList>
    </citation>
    <scope>NUCLEOTIDE SEQUENCE [LARGE SCALE GENOMIC DNA]</scope>
    <source>
        <strain evidence="2">IAEA</strain>
    </source>
</reference>